<dbReference type="SUPFAM" id="SSF47413">
    <property type="entry name" value="lambda repressor-like DNA-binding domains"/>
    <property type="match status" value="1"/>
</dbReference>
<evidence type="ECO:0000313" key="3">
    <source>
        <dbReference type="Proteomes" id="UP000002300"/>
    </source>
</evidence>
<dbReference type="STRING" id="315749.Bcer98_1286"/>
<dbReference type="Proteomes" id="UP000002300">
    <property type="component" value="Chromosome"/>
</dbReference>
<dbReference type="GO" id="GO:0003677">
    <property type="term" value="F:DNA binding"/>
    <property type="evidence" value="ECO:0007669"/>
    <property type="project" value="InterPro"/>
</dbReference>
<dbReference type="PROSITE" id="PS50943">
    <property type="entry name" value="HTH_CROC1"/>
    <property type="match status" value="1"/>
</dbReference>
<reference evidence="2 3" key="1">
    <citation type="journal article" date="2008" name="Chem. Biol. Interact.">
        <title>Extending the Bacillus cereus group genomics to putative food-borne pathogens of different toxicity.</title>
        <authorList>
            <person name="Lapidus A."/>
            <person name="Goltsman E."/>
            <person name="Auger S."/>
            <person name="Galleron N."/>
            <person name="Segurens B."/>
            <person name="Dossat C."/>
            <person name="Land M.L."/>
            <person name="Broussolle V."/>
            <person name="Brillard J."/>
            <person name="Guinebretiere M.H."/>
            <person name="Sanchis V."/>
            <person name="Nguen-The C."/>
            <person name="Lereclus D."/>
            <person name="Richardson P."/>
            <person name="Wincker P."/>
            <person name="Weissenbach J."/>
            <person name="Ehrlich S.D."/>
            <person name="Sorokin A."/>
        </authorList>
    </citation>
    <scope>NUCLEOTIDE SEQUENCE [LARGE SCALE GENOMIC DNA]</scope>
    <source>
        <strain evidence="3">DSM 22905 / CIP 110041 / 391-98 / NVH 391-98</strain>
    </source>
</reference>
<dbReference type="EMBL" id="CP000764">
    <property type="protein sequence ID" value="ABS21608.1"/>
    <property type="molecule type" value="Genomic_DNA"/>
</dbReference>
<protein>
    <recommendedName>
        <fullName evidence="1">HTH cro/C1-type domain-containing protein</fullName>
    </recommendedName>
</protein>
<name>A7GNA0_BACCN</name>
<organism evidence="2 3">
    <name type="scientific">Bacillus cytotoxicus (strain DSM 22905 / CIP 110041 / 391-98 / NVH 391-98)</name>
    <dbReference type="NCBI Taxonomy" id="315749"/>
    <lineage>
        <taxon>Bacteria</taxon>
        <taxon>Bacillati</taxon>
        <taxon>Bacillota</taxon>
        <taxon>Bacilli</taxon>
        <taxon>Bacillales</taxon>
        <taxon>Bacillaceae</taxon>
        <taxon>Bacillus</taxon>
        <taxon>Bacillus cereus group</taxon>
    </lineage>
</organism>
<dbReference type="KEGG" id="bcy:Bcer98_1286"/>
<sequence>MMKSKKSEWNRRLNTMSIKDMYIIERRKKKIRLRQLAEYIGCSPSLLSRYETGDCEMDKEKVKKYKEYINSY</sequence>
<dbReference type="eggNOG" id="ENOG5033DC1">
    <property type="taxonomic scope" value="Bacteria"/>
</dbReference>
<evidence type="ECO:0000313" key="2">
    <source>
        <dbReference type="EMBL" id="ABS21608.1"/>
    </source>
</evidence>
<dbReference type="Gene3D" id="1.10.260.40">
    <property type="entry name" value="lambda repressor-like DNA-binding domains"/>
    <property type="match status" value="1"/>
</dbReference>
<feature type="domain" description="HTH cro/C1-type" evidence="1">
    <location>
        <begin position="26"/>
        <end position="53"/>
    </location>
</feature>
<dbReference type="InterPro" id="IPR010982">
    <property type="entry name" value="Lambda_DNA-bd_dom_sf"/>
</dbReference>
<dbReference type="InterPro" id="IPR001387">
    <property type="entry name" value="Cro/C1-type_HTH"/>
</dbReference>
<dbReference type="CDD" id="cd00093">
    <property type="entry name" value="HTH_XRE"/>
    <property type="match status" value="1"/>
</dbReference>
<keyword evidence="3" id="KW-1185">Reference proteome</keyword>
<dbReference type="Pfam" id="PF01381">
    <property type="entry name" value="HTH_3"/>
    <property type="match status" value="1"/>
</dbReference>
<proteinExistence type="predicted"/>
<evidence type="ECO:0000259" key="1">
    <source>
        <dbReference type="PROSITE" id="PS50943"/>
    </source>
</evidence>
<accession>A7GNA0</accession>
<gene>
    <name evidence="2" type="ordered locus">Bcer98_1286</name>
</gene>
<dbReference type="HOGENOM" id="CLU_201604_0_0_9"/>
<dbReference type="AlphaFoldDB" id="A7GNA0"/>